<protein>
    <submittedName>
        <fullName evidence="1">High-affinity choline transport protein</fullName>
    </submittedName>
</protein>
<gene>
    <name evidence="1" type="ORF">MGSAQ_002065</name>
</gene>
<proteinExistence type="predicted"/>
<sequence length="193" mass="22411">MLASAAGLWRALVIEGYRNNSLTANTLNRNHSRTTSLKGRFAAMVDYPSRSEVREFIDKTVIAAMKDVQAALKAREWEAFVKLDEESGRAIFTVERHDHMDFIYDIRMTEYLVPGFSYAELRSEDDESEKYFRAEVFLRRGGQAYDIYGYDKESIAKDILDQFESYLHFLDTSPGELPWEMDAYDDMLTQPKK</sequence>
<dbReference type="AlphaFoldDB" id="A0A1B6NU35"/>
<evidence type="ECO:0000313" key="1">
    <source>
        <dbReference type="EMBL" id="KTF06442.1"/>
    </source>
</evidence>
<accession>A0A1B6NU35</accession>
<dbReference type="EMBL" id="AYSL01001149">
    <property type="protein sequence ID" value="KTF06442.1"/>
    <property type="molecule type" value="Genomic_DNA"/>
</dbReference>
<organism evidence="1">
    <name type="scientific">marine sediment metagenome</name>
    <dbReference type="NCBI Taxonomy" id="412755"/>
    <lineage>
        <taxon>unclassified sequences</taxon>
        <taxon>metagenomes</taxon>
        <taxon>ecological metagenomes</taxon>
    </lineage>
</organism>
<comment type="caution">
    <text evidence="1">The sequence shown here is derived from an EMBL/GenBank/DDBJ whole genome shotgun (WGS) entry which is preliminary data.</text>
</comment>
<name>A0A1B6NU35_9ZZZZ</name>
<reference evidence="1" key="1">
    <citation type="submission" date="2013-11" db="EMBL/GenBank/DDBJ databases">
        <title>Microbial diversity, functional groups and degradation webs in Northern and Southern Mediterranean and Red Sea marine crude oil polluted sites.</title>
        <authorList>
            <person name="Daffonchio D."/>
            <person name="Mapelli F."/>
            <person name="Ferrer M."/>
            <person name="Richter M."/>
            <person name="Cherif A."/>
            <person name="Malkawi H.I."/>
            <person name="Yakimov M.M."/>
            <person name="Abdel-Fattah Y.R."/>
            <person name="Blaghen M."/>
            <person name="Golyshin P.N."/>
            <person name="Kalogerakis N."/>
            <person name="Boon N."/>
            <person name="Magagnini M."/>
            <person name="Fava F."/>
        </authorList>
    </citation>
    <scope>NUCLEOTIDE SEQUENCE</scope>
</reference>